<dbReference type="InterPro" id="IPR008883">
    <property type="entry name" value="UEV_N"/>
</dbReference>
<dbReference type="SMART" id="SM01069">
    <property type="entry name" value="CDC37_C"/>
    <property type="match status" value="1"/>
</dbReference>
<feature type="domain" description="UEV" evidence="2">
    <location>
        <begin position="2"/>
        <end position="145"/>
    </location>
</feature>
<dbReference type="CDD" id="cd11685">
    <property type="entry name" value="UEV_TSG101-like"/>
    <property type="match status" value="1"/>
</dbReference>
<feature type="compositionally biased region" description="Basic and acidic residues" evidence="1">
    <location>
        <begin position="287"/>
        <end position="297"/>
    </location>
</feature>
<feature type="region of interest" description="Disordered" evidence="1">
    <location>
        <begin position="287"/>
        <end position="311"/>
    </location>
</feature>
<dbReference type="InterPro" id="IPR013873">
    <property type="entry name" value="Cdc37_C"/>
</dbReference>
<dbReference type="InterPro" id="IPR052070">
    <property type="entry name" value="ESCRT-I_UEV_domain"/>
</dbReference>
<proteinExistence type="predicted"/>
<feature type="compositionally biased region" description="Polar residues" evidence="1">
    <location>
        <begin position="252"/>
        <end position="264"/>
    </location>
</feature>
<dbReference type="SUPFAM" id="SSF54495">
    <property type="entry name" value="UBC-like"/>
    <property type="match status" value="1"/>
</dbReference>
<dbReference type="OrthoDB" id="306304at2759"/>
<accession>A0A7R9M620</accession>
<keyword evidence="4" id="KW-1185">Reference proteome</keyword>
<dbReference type="GO" id="GO:0008333">
    <property type="term" value="P:endosome to lysosome transport"/>
    <property type="evidence" value="ECO:0007669"/>
    <property type="project" value="TreeGrafter"/>
</dbReference>
<dbReference type="AlphaFoldDB" id="A0A7R9M620"/>
<dbReference type="Proteomes" id="UP000728032">
    <property type="component" value="Unassembled WGS sequence"/>
</dbReference>
<evidence type="ECO:0000256" key="1">
    <source>
        <dbReference type="SAM" id="MobiDB-lite"/>
    </source>
</evidence>
<dbReference type="PANTHER" id="PTHR23306">
    <property type="entry name" value="TUMOR SUSCEPTIBILITY GENE 101 PROTEIN-RELATED"/>
    <property type="match status" value="1"/>
</dbReference>
<feature type="region of interest" description="Disordered" evidence="1">
    <location>
        <begin position="362"/>
        <end position="385"/>
    </location>
</feature>
<dbReference type="Pfam" id="PF08564">
    <property type="entry name" value="CDC37_C"/>
    <property type="match status" value="1"/>
</dbReference>
<gene>
    <name evidence="3" type="ORF">ONB1V03_LOCUS10799</name>
</gene>
<dbReference type="PANTHER" id="PTHR23306:SF3">
    <property type="entry name" value="TUMOR SUPPRESSOR PROTEIN 101"/>
    <property type="match status" value="1"/>
</dbReference>
<dbReference type="GO" id="GO:0015031">
    <property type="term" value="P:protein transport"/>
    <property type="evidence" value="ECO:0007669"/>
    <property type="project" value="InterPro"/>
</dbReference>
<dbReference type="GO" id="GO:0000813">
    <property type="term" value="C:ESCRT I complex"/>
    <property type="evidence" value="ECO:0007669"/>
    <property type="project" value="TreeGrafter"/>
</dbReference>
<dbReference type="Gene3D" id="6.10.140.250">
    <property type="match status" value="1"/>
</dbReference>
<protein>
    <recommendedName>
        <fullName evidence="2">UEV domain-containing protein</fullName>
    </recommendedName>
</protein>
<dbReference type="EMBL" id="CAJPVJ010007583">
    <property type="protein sequence ID" value="CAG2171336.1"/>
    <property type="molecule type" value="Genomic_DNA"/>
</dbReference>
<dbReference type="GO" id="GO:0043130">
    <property type="term" value="F:ubiquitin binding"/>
    <property type="evidence" value="ECO:0007669"/>
    <property type="project" value="TreeGrafter"/>
</dbReference>
<dbReference type="InterPro" id="IPR016135">
    <property type="entry name" value="UBQ-conjugating_enzyme/RWD"/>
</dbReference>
<feature type="region of interest" description="Disordered" evidence="1">
    <location>
        <begin position="250"/>
        <end position="269"/>
    </location>
</feature>
<feature type="compositionally biased region" description="Pro residues" evidence="1">
    <location>
        <begin position="205"/>
        <end position="221"/>
    </location>
</feature>
<feature type="region of interest" description="Disordered" evidence="1">
    <location>
        <begin position="144"/>
        <end position="221"/>
    </location>
</feature>
<feature type="compositionally biased region" description="Polar residues" evidence="1">
    <location>
        <begin position="173"/>
        <end position="186"/>
    </location>
</feature>
<name>A0A7R9M620_9ACAR</name>
<dbReference type="PROSITE" id="PS51322">
    <property type="entry name" value="UEV"/>
    <property type="match status" value="1"/>
</dbReference>
<dbReference type="Pfam" id="PF05743">
    <property type="entry name" value="UEV"/>
    <property type="match status" value="1"/>
</dbReference>
<evidence type="ECO:0000259" key="2">
    <source>
        <dbReference type="PROSITE" id="PS51322"/>
    </source>
</evidence>
<evidence type="ECO:0000313" key="3">
    <source>
        <dbReference type="EMBL" id="CAD7654149.1"/>
    </source>
</evidence>
<organism evidence="3">
    <name type="scientific">Oppiella nova</name>
    <dbReference type="NCBI Taxonomy" id="334625"/>
    <lineage>
        <taxon>Eukaryota</taxon>
        <taxon>Metazoa</taxon>
        <taxon>Ecdysozoa</taxon>
        <taxon>Arthropoda</taxon>
        <taxon>Chelicerata</taxon>
        <taxon>Arachnida</taxon>
        <taxon>Acari</taxon>
        <taxon>Acariformes</taxon>
        <taxon>Sarcoptiformes</taxon>
        <taxon>Oribatida</taxon>
        <taxon>Brachypylina</taxon>
        <taxon>Oppioidea</taxon>
        <taxon>Oppiidae</taxon>
        <taxon>Oppiella</taxon>
    </lineage>
</organism>
<sequence length="385" mass="42898">MSQPDVSRLLATAKYRYADQSKRDIMSAINNYKNLSPVVEKYVYSDGNHRDLICLTGTIPVPYKGAVYNIPVSIWLTESHPYNAPICYVKPTRDMTIKVSKHVDTEGRIYLPYLSDWKANTSDLLGVIQVMICVFGETPPVYSKPKNAPNAGPTPDASQPVPKNAPNAGPTPDASQPVVNPYNPSGYQPMPRVNNPSMVATNTPYPTPQYPGQYPYPTPGNPTQPYIPPISTSNPYPPYTQSNAFETPYPPQSVTTTSQLSPGTGTIGLSGRERIRERARKRIEQAMKEVEEEERQKRIGPGGLDPEEVFNSLPESLQKCFESRDVTLLQETIGQLDEKDARYHMKRCVDSGLWVPDAKYLQTAENDESEPNSEAIYSEPKPKDN</sequence>
<dbReference type="SUPFAM" id="SSF101391">
    <property type="entry name" value="Hsp90 co-chaperone CDC37"/>
    <property type="match status" value="1"/>
</dbReference>
<evidence type="ECO:0000313" key="4">
    <source>
        <dbReference type="Proteomes" id="UP000728032"/>
    </source>
</evidence>
<reference evidence="3" key="1">
    <citation type="submission" date="2020-11" db="EMBL/GenBank/DDBJ databases">
        <authorList>
            <person name="Tran Van P."/>
        </authorList>
    </citation>
    <scope>NUCLEOTIDE SEQUENCE</scope>
</reference>
<dbReference type="EMBL" id="OC922408">
    <property type="protein sequence ID" value="CAD7654149.1"/>
    <property type="molecule type" value="Genomic_DNA"/>
</dbReference>
<dbReference type="Gene3D" id="3.10.110.10">
    <property type="entry name" value="Ubiquitin Conjugating Enzyme"/>
    <property type="match status" value="1"/>
</dbReference>